<dbReference type="AlphaFoldDB" id="A0AAQ3MP74"/>
<keyword evidence="3" id="KW-1185">Reference proteome</keyword>
<protein>
    <submittedName>
        <fullName evidence="2">Uncharacterized protein</fullName>
    </submittedName>
</protein>
<accession>A0AAQ3MP74</accession>
<reference evidence="2 3" key="1">
    <citation type="journal article" date="2023" name="Life. Sci Alliance">
        <title>Evolutionary insights into 3D genome organization and epigenetic landscape of Vigna mungo.</title>
        <authorList>
            <person name="Junaid A."/>
            <person name="Singh B."/>
            <person name="Bhatia S."/>
        </authorList>
    </citation>
    <scope>NUCLEOTIDE SEQUENCE [LARGE SCALE GENOMIC DNA]</scope>
    <source>
        <strain evidence="2">Urdbean</strain>
    </source>
</reference>
<evidence type="ECO:0000256" key="1">
    <source>
        <dbReference type="SAM" id="MobiDB-lite"/>
    </source>
</evidence>
<gene>
    <name evidence="2" type="ORF">V8G54_033934</name>
</gene>
<proteinExistence type="predicted"/>
<dbReference type="EMBL" id="CP144691">
    <property type="protein sequence ID" value="WVY94846.1"/>
    <property type="molecule type" value="Genomic_DNA"/>
</dbReference>
<organism evidence="2 3">
    <name type="scientific">Vigna mungo</name>
    <name type="common">Black gram</name>
    <name type="synonym">Phaseolus mungo</name>
    <dbReference type="NCBI Taxonomy" id="3915"/>
    <lineage>
        <taxon>Eukaryota</taxon>
        <taxon>Viridiplantae</taxon>
        <taxon>Streptophyta</taxon>
        <taxon>Embryophyta</taxon>
        <taxon>Tracheophyta</taxon>
        <taxon>Spermatophyta</taxon>
        <taxon>Magnoliopsida</taxon>
        <taxon>eudicotyledons</taxon>
        <taxon>Gunneridae</taxon>
        <taxon>Pentapetalae</taxon>
        <taxon>rosids</taxon>
        <taxon>fabids</taxon>
        <taxon>Fabales</taxon>
        <taxon>Fabaceae</taxon>
        <taxon>Papilionoideae</taxon>
        <taxon>50 kb inversion clade</taxon>
        <taxon>NPAAA clade</taxon>
        <taxon>indigoferoid/millettioid clade</taxon>
        <taxon>Phaseoleae</taxon>
        <taxon>Vigna</taxon>
    </lineage>
</organism>
<feature type="compositionally biased region" description="Polar residues" evidence="1">
    <location>
        <begin position="1"/>
        <end position="11"/>
    </location>
</feature>
<name>A0AAQ3MP74_VIGMU</name>
<sequence>MSAVRSHTCQPSAAAKQGNPESENQIRWQPGNGRPFVLEAVFKNSDHHFISDHKLPFRFNTPGVKPFHPNRSVFKSEQFGRSVDLSLSTFRSITKVVFDEQVHPRSDSILIFRDYATSSRGGRSFSLRVFLYRGGSIGLTSGGGLLSVSQPGPPGCREWRAYRVIPFEHCRGNSRRIIGRSINKLSNLWKYCRRAMLDRPVLSLDLYLLIISR</sequence>
<feature type="region of interest" description="Disordered" evidence="1">
    <location>
        <begin position="1"/>
        <end position="26"/>
    </location>
</feature>
<dbReference type="Proteomes" id="UP001374535">
    <property type="component" value="Chromosome 10"/>
</dbReference>
<evidence type="ECO:0000313" key="3">
    <source>
        <dbReference type="Proteomes" id="UP001374535"/>
    </source>
</evidence>
<evidence type="ECO:0000313" key="2">
    <source>
        <dbReference type="EMBL" id="WVY94846.1"/>
    </source>
</evidence>